<evidence type="ECO:0000313" key="4">
    <source>
        <dbReference type="Proteomes" id="UP001500752"/>
    </source>
</evidence>
<sequence>MCSLDPLTSCRTPADCEAVNRCHERLDRLWEAHPAVPPRERARFETALVEIVGNVVRHARPGPGQRLEVAVELSVDASFLEARVHEFGAVHADIPHLRAADAANPAAEAESGRGLAMVRSLVETLAYSPTEGGNIWTLRRRHA</sequence>
<keyword evidence="1" id="KW-0723">Serine/threonine-protein kinase</keyword>
<accession>A0ABP7C6G8</accession>
<dbReference type="Gene3D" id="3.30.565.10">
    <property type="entry name" value="Histidine kinase-like ATPase, C-terminal domain"/>
    <property type="match status" value="1"/>
</dbReference>
<keyword evidence="1" id="KW-0418">Kinase</keyword>
<proteinExistence type="predicted"/>
<organism evidence="3 4">
    <name type="scientific">Arthrobacter ginkgonis</name>
    <dbReference type="NCBI Taxonomy" id="1630594"/>
    <lineage>
        <taxon>Bacteria</taxon>
        <taxon>Bacillati</taxon>
        <taxon>Actinomycetota</taxon>
        <taxon>Actinomycetes</taxon>
        <taxon>Micrococcales</taxon>
        <taxon>Micrococcaceae</taxon>
        <taxon>Arthrobacter</taxon>
    </lineage>
</organism>
<dbReference type="InterPro" id="IPR003594">
    <property type="entry name" value="HATPase_dom"/>
</dbReference>
<feature type="domain" description="Histidine kinase/HSP90-like ATPase" evidence="2">
    <location>
        <begin position="13"/>
        <end position="138"/>
    </location>
</feature>
<dbReference type="Pfam" id="PF13581">
    <property type="entry name" value="HATPase_c_2"/>
    <property type="match status" value="1"/>
</dbReference>
<protein>
    <recommendedName>
        <fullName evidence="2">Histidine kinase/HSP90-like ATPase domain-containing protein</fullName>
    </recommendedName>
</protein>
<dbReference type="SUPFAM" id="SSF55874">
    <property type="entry name" value="ATPase domain of HSP90 chaperone/DNA topoisomerase II/histidine kinase"/>
    <property type="match status" value="1"/>
</dbReference>
<dbReference type="PANTHER" id="PTHR35526">
    <property type="entry name" value="ANTI-SIGMA-F FACTOR RSBW-RELATED"/>
    <property type="match status" value="1"/>
</dbReference>
<keyword evidence="1" id="KW-0808">Transferase</keyword>
<evidence type="ECO:0000256" key="1">
    <source>
        <dbReference type="ARBA" id="ARBA00022527"/>
    </source>
</evidence>
<dbReference type="CDD" id="cd16936">
    <property type="entry name" value="HATPase_RsbW-like"/>
    <property type="match status" value="1"/>
</dbReference>
<gene>
    <name evidence="3" type="ORF">GCM10023081_16440</name>
</gene>
<dbReference type="Proteomes" id="UP001500752">
    <property type="component" value="Unassembled WGS sequence"/>
</dbReference>
<dbReference type="PANTHER" id="PTHR35526:SF3">
    <property type="entry name" value="ANTI-SIGMA-F FACTOR RSBW"/>
    <property type="match status" value="1"/>
</dbReference>
<comment type="caution">
    <text evidence="3">The sequence shown here is derived from an EMBL/GenBank/DDBJ whole genome shotgun (WGS) entry which is preliminary data.</text>
</comment>
<reference evidence="4" key="1">
    <citation type="journal article" date="2019" name="Int. J. Syst. Evol. Microbiol.">
        <title>The Global Catalogue of Microorganisms (GCM) 10K type strain sequencing project: providing services to taxonomists for standard genome sequencing and annotation.</title>
        <authorList>
            <consortium name="The Broad Institute Genomics Platform"/>
            <consortium name="The Broad Institute Genome Sequencing Center for Infectious Disease"/>
            <person name="Wu L."/>
            <person name="Ma J."/>
        </authorList>
    </citation>
    <scope>NUCLEOTIDE SEQUENCE [LARGE SCALE GENOMIC DNA]</scope>
    <source>
        <strain evidence="4">JCM 30742</strain>
    </source>
</reference>
<name>A0ABP7C6G8_9MICC</name>
<evidence type="ECO:0000313" key="3">
    <source>
        <dbReference type="EMBL" id="GAA3678893.1"/>
    </source>
</evidence>
<keyword evidence="4" id="KW-1185">Reference proteome</keyword>
<dbReference type="InterPro" id="IPR050267">
    <property type="entry name" value="Anti-sigma-factor_SerPK"/>
</dbReference>
<dbReference type="InterPro" id="IPR036890">
    <property type="entry name" value="HATPase_C_sf"/>
</dbReference>
<evidence type="ECO:0000259" key="2">
    <source>
        <dbReference type="Pfam" id="PF13581"/>
    </source>
</evidence>
<dbReference type="EMBL" id="BAABEO010000009">
    <property type="protein sequence ID" value="GAA3678893.1"/>
    <property type="molecule type" value="Genomic_DNA"/>
</dbReference>
<dbReference type="RefSeq" id="WP_345149925.1">
    <property type="nucleotide sequence ID" value="NZ_BAABEO010000009.1"/>
</dbReference>